<evidence type="ECO:0000313" key="3">
    <source>
        <dbReference type="Proteomes" id="UP000762676"/>
    </source>
</evidence>
<gene>
    <name evidence="2" type="ORF">ElyMa_006762000</name>
</gene>
<keyword evidence="3" id="KW-1185">Reference proteome</keyword>
<evidence type="ECO:0000256" key="1">
    <source>
        <dbReference type="SAM" id="SignalP"/>
    </source>
</evidence>
<accession>A0AAV4J189</accession>
<name>A0AAV4J189_9GAST</name>
<feature type="signal peptide" evidence="1">
    <location>
        <begin position="1"/>
        <end position="17"/>
    </location>
</feature>
<sequence length="82" mass="8738">MAVVGVIVVVVVAAAAAAVVVDVVAEGVVVDVVAERLVVEVIVWRRVLAAGTRLSDRELTNTPTEEISLRTFYDPTLTTEFT</sequence>
<evidence type="ECO:0000313" key="2">
    <source>
        <dbReference type="EMBL" id="GFS15056.1"/>
    </source>
</evidence>
<keyword evidence="1" id="KW-0732">Signal</keyword>
<evidence type="ECO:0008006" key="4">
    <source>
        <dbReference type="Google" id="ProtNLM"/>
    </source>
</evidence>
<dbReference type="EMBL" id="BMAT01013544">
    <property type="protein sequence ID" value="GFS15056.1"/>
    <property type="molecule type" value="Genomic_DNA"/>
</dbReference>
<protein>
    <recommendedName>
        <fullName evidence="4">Secreted protein</fullName>
    </recommendedName>
</protein>
<proteinExistence type="predicted"/>
<reference evidence="2 3" key="1">
    <citation type="journal article" date="2021" name="Elife">
        <title>Chloroplast acquisition without the gene transfer in kleptoplastic sea slugs, Plakobranchus ocellatus.</title>
        <authorList>
            <person name="Maeda T."/>
            <person name="Takahashi S."/>
            <person name="Yoshida T."/>
            <person name="Shimamura S."/>
            <person name="Takaki Y."/>
            <person name="Nagai Y."/>
            <person name="Toyoda A."/>
            <person name="Suzuki Y."/>
            <person name="Arimoto A."/>
            <person name="Ishii H."/>
            <person name="Satoh N."/>
            <person name="Nishiyama T."/>
            <person name="Hasebe M."/>
            <person name="Maruyama T."/>
            <person name="Minagawa J."/>
            <person name="Obokata J."/>
            <person name="Shigenobu S."/>
        </authorList>
    </citation>
    <scope>NUCLEOTIDE SEQUENCE [LARGE SCALE GENOMIC DNA]</scope>
</reference>
<feature type="chain" id="PRO_5043539860" description="Secreted protein" evidence="1">
    <location>
        <begin position="18"/>
        <end position="82"/>
    </location>
</feature>
<dbReference type="Proteomes" id="UP000762676">
    <property type="component" value="Unassembled WGS sequence"/>
</dbReference>
<comment type="caution">
    <text evidence="2">The sequence shown here is derived from an EMBL/GenBank/DDBJ whole genome shotgun (WGS) entry which is preliminary data.</text>
</comment>
<organism evidence="2 3">
    <name type="scientific">Elysia marginata</name>
    <dbReference type="NCBI Taxonomy" id="1093978"/>
    <lineage>
        <taxon>Eukaryota</taxon>
        <taxon>Metazoa</taxon>
        <taxon>Spiralia</taxon>
        <taxon>Lophotrochozoa</taxon>
        <taxon>Mollusca</taxon>
        <taxon>Gastropoda</taxon>
        <taxon>Heterobranchia</taxon>
        <taxon>Euthyneura</taxon>
        <taxon>Panpulmonata</taxon>
        <taxon>Sacoglossa</taxon>
        <taxon>Placobranchoidea</taxon>
        <taxon>Plakobranchidae</taxon>
        <taxon>Elysia</taxon>
    </lineage>
</organism>
<dbReference type="AlphaFoldDB" id="A0AAV4J189"/>